<dbReference type="InterPro" id="IPR014743">
    <property type="entry name" value="Cl-channel_core"/>
</dbReference>
<evidence type="ECO:0000256" key="3">
    <source>
        <dbReference type="ARBA" id="ARBA00022737"/>
    </source>
</evidence>
<keyword evidence="6 8" id="KW-0472">Membrane</keyword>
<evidence type="ECO:0000256" key="5">
    <source>
        <dbReference type="ARBA" id="ARBA00023122"/>
    </source>
</evidence>
<dbReference type="GO" id="GO:0005886">
    <property type="term" value="C:plasma membrane"/>
    <property type="evidence" value="ECO:0007669"/>
    <property type="project" value="TreeGrafter"/>
</dbReference>
<evidence type="ECO:0000256" key="4">
    <source>
        <dbReference type="ARBA" id="ARBA00022989"/>
    </source>
</evidence>
<reference evidence="9" key="1">
    <citation type="thesis" date="2020" institute="ProQuest LLC" country="789 East Eisenhower Parkway, Ann Arbor, MI, USA">
        <title>Comparative Genomics and Chromosome Evolution.</title>
        <authorList>
            <person name="Mudd A.B."/>
        </authorList>
    </citation>
    <scope>NUCLEOTIDE SEQUENCE</scope>
    <source>
        <strain evidence="9">HN-11 Male</strain>
        <tissue evidence="9">Kidney and liver</tissue>
    </source>
</reference>
<feature type="transmembrane region" description="Helical" evidence="8">
    <location>
        <begin position="166"/>
        <end position="188"/>
    </location>
</feature>
<dbReference type="EMBL" id="WNTK01017520">
    <property type="protein sequence ID" value="KAG9461713.1"/>
    <property type="molecule type" value="Genomic_DNA"/>
</dbReference>
<keyword evidence="10" id="KW-1185">Reference proteome</keyword>
<dbReference type="OrthoDB" id="4564at2759"/>
<evidence type="ECO:0000256" key="8">
    <source>
        <dbReference type="SAM" id="Phobius"/>
    </source>
</evidence>
<keyword evidence="2 8" id="KW-0812">Transmembrane</keyword>
<sequence length="383" mass="43095">MRSLQDGRVPGRLAAYTGGSGTDSHHHALCIRGPQRLQPLGVTPYGKGFQWRGHSDVKDAAMRGHAGILWRIMASHGTNRVTMRTARIAGHVTAAYHYHTTENALRAIRRQRAPSQWSRRWRREALHPDAAPQPNIRTRETERRFVPMQTVGQALRGALKRVGEDWIFLFLLGISMATISFGLDVTIAKLQRVNLWMYDALEYRYLQYFSWVLYHILLMTVSAAVAKYIAPQAAVTIRSDLRRKVLVFGMRGNPSRKYDLLIAGAAVGVACCFVAPVGGVLFSVETTATHFAVRNYWRGFFAATCAALMFRLLAVINSVRETVAILFSTNWQVEFPFDLPEYLSYAILGAVCGCVCGVYLYLHRVSLVFINSDGRIGRFLRNK</sequence>
<dbReference type="GO" id="GO:0005247">
    <property type="term" value="F:voltage-gated chloride channel activity"/>
    <property type="evidence" value="ECO:0007669"/>
    <property type="project" value="TreeGrafter"/>
</dbReference>
<feature type="transmembrane region" description="Helical" evidence="8">
    <location>
        <begin position="260"/>
        <end position="284"/>
    </location>
</feature>
<name>A0A8J6BKB3_ELECQ</name>
<dbReference type="InterPro" id="IPR001807">
    <property type="entry name" value="ClC"/>
</dbReference>
<keyword evidence="5" id="KW-0129">CBS domain</keyword>
<feature type="transmembrane region" description="Helical" evidence="8">
    <location>
        <begin position="342"/>
        <end position="362"/>
    </location>
</feature>
<dbReference type="Proteomes" id="UP000770717">
    <property type="component" value="Unassembled WGS sequence"/>
</dbReference>
<evidence type="ECO:0008006" key="11">
    <source>
        <dbReference type="Google" id="ProtNLM"/>
    </source>
</evidence>
<keyword evidence="4 8" id="KW-1133">Transmembrane helix</keyword>
<evidence type="ECO:0000256" key="2">
    <source>
        <dbReference type="ARBA" id="ARBA00022692"/>
    </source>
</evidence>
<dbReference type="Gene3D" id="1.10.3080.10">
    <property type="entry name" value="Clc chloride channel"/>
    <property type="match status" value="2"/>
</dbReference>
<accession>A0A8J6BKB3</accession>
<protein>
    <recommendedName>
        <fullName evidence="11">Chloride channel protein</fullName>
    </recommendedName>
</protein>
<evidence type="ECO:0000256" key="1">
    <source>
        <dbReference type="ARBA" id="ARBA00004141"/>
    </source>
</evidence>
<evidence type="ECO:0000256" key="6">
    <source>
        <dbReference type="ARBA" id="ARBA00023136"/>
    </source>
</evidence>
<evidence type="ECO:0000313" key="9">
    <source>
        <dbReference type="EMBL" id="KAG9461713.1"/>
    </source>
</evidence>
<evidence type="ECO:0000256" key="7">
    <source>
        <dbReference type="SAM" id="MobiDB-lite"/>
    </source>
</evidence>
<organism evidence="9 10">
    <name type="scientific">Eleutherodactylus coqui</name>
    <name type="common">Puerto Rican coqui</name>
    <dbReference type="NCBI Taxonomy" id="57060"/>
    <lineage>
        <taxon>Eukaryota</taxon>
        <taxon>Metazoa</taxon>
        <taxon>Chordata</taxon>
        <taxon>Craniata</taxon>
        <taxon>Vertebrata</taxon>
        <taxon>Euteleostomi</taxon>
        <taxon>Amphibia</taxon>
        <taxon>Batrachia</taxon>
        <taxon>Anura</taxon>
        <taxon>Neobatrachia</taxon>
        <taxon>Hyloidea</taxon>
        <taxon>Eleutherodactylidae</taxon>
        <taxon>Eleutherodactylinae</taxon>
        <taxon>Eleutherodactylus</taxon>
        <taxon>Eleutherodactylus</taxon>
    </lineage>
</organism>
<keyword evidence="3" id="KW-0677">Repeat</keyword>
<dbReference type="SUPFAM" id="SSF81340">
    <property type="entry name" value="Clc chloride channel"/>
    <property type="match status" value="1"/>
</dbReference>
<feature type="transmembrane region" description="Helical" evidence="8">
    <location>
        <begin position="208"/>
        <end position="230"/>
    </location>
</feature>
<feature type="region of interest" description="Disordered" evidence="7">
    <location>
        <begin position="1"/>
        <end position="24"/>
    </location>
</feature>
<evidence type="ECO:0000313" key="10">
    <source>
        <dbReference type="Proteomes" id="UP000770717"/>
    </source>
</evidence>
<dbReference type="PANTHER" id="PTHR45720:SF17">
    <property type="entry name" value="CHLORIDE CHANNEL PROTEIN CLC-KB ISOFORM X1"/>
    <property type="match status" value="1"/>
</dbReference>
<feature type="transmembrane region" description="Helical" evidence="8">
    <location>
        <begin position="296"/>
        <end position="316"/>
    </location>
</feature>
<comment type="subcellular location">
    <subcellularLocation>
        <location evidence="1">Membrane</location>
        <topology evidence="1">Multi-pass membrane protein</topology>
    </subcellularLocation>
</comment>
<dbReference type="Pfam" id="PF00654">
    <property type="entry name" value="Voltage_CLC"/>
    <property type="match status" value="1"/>
</dbReference>
<proteinExistence type="predicted"/>
<dbReference type="AlphaFoldDB" id="A0A8J6BKB3"/>
<dbReference type="InterPro" id="IPR050970">
    <property type="entry name" value="Cl_channel_volt-gated"/>
</dbReference>
<comment type="caution">
    <text evidence="9">The sequence shown here is derived from an EMBL/GenBank/DDBJ whole genome shotgun (WGS) entry which is preliminary data.</text>
</comment>
<gene>
    <name evidence="9" type="ORF">GDO78_015957</name>
</gene>
<dbReference type="PANTHER" id="PTHR45720">
    <property type="entry name" value="CHLORIDE CHANNEL PROTEIN 2"/>
    <property type="match status" value="1"/>
</dbReference>